<evidence type="ECO:0000256" key="1">
    <source>
        <dbReference type="SAM" id="Coils"/>
    </source>
</evidence>
<dbReference type="AlphaFoldDB" id="A0A8T0J3A4"/>
<organism evidence="3 4">
    <name type="scientific">Ceratodon purpureus</name>
    <name type="common">Fire moss</name>
    <name type="synonym">Dicranum purpureum</name>
    <dbReference type="NCBI Taxonomy" id="3225"/>
    <lineage>
        <taxon>Eukaryota</taxon>
        <taxon>Viridiplantae</taxon>
        <taxon>Streptophyta</taxon>
        <taxon>Embryophyta</taxon>
        <taxon>Bryophyta</taxon>
        <taxon>Bryophytina</taxon>
        <taxon>Bryopsida</taxon>
        <taxon>Dicranidae</taxon>
        <taxon>Pseudoditrichales</taxon>
        <taxon>Ditrichaceae</taxon>
        <taxon>Ceratodon</taxon>
    </lineage>
</organism>
<keyword evidence="1" id="KW-0175">Coiled coil</keyword>
<gene>
    <name evidence="3" type="ORF">KC19_1G065200</name>
</gene>
<keyword evidence="4" id="KW-1185">Reference proteome</keyword>
<feature type="compositionally biased region" description="Basic and acidic residues" evidence="2">
    <location>
        <begin position="1"/>
        <end position="20"/>
    </location>
</feature>
<feature type="region of interest" description="Disordered" evidence="2">
    <location>
        <begin position="1"/>
        <end position="51"/>
    </location>
</feature>
<protein>
    <submittedName>
        <fullName evidence="3">Uncharacterized protein</fullName>
    </submittedName>
</protein>
<evidence type="ECO:0000313" key="3">
    <source>
        <dbReference type="EMBL" id="KAG0590025.1"/>
    </source>
</evidence>
<feature type="compositionally biased region" description="Polar residues" evidence="2">
    <location>
        <begin position="34"/>
        <end position="46"/>
    </location>
</feature>
<sequence length="137" mass="15050">MANYPKPEHRLSVEDVKLSPDQHLPGGVAPVKSWSENTGTSNSGQGSDDAIGDMIATRLTSLIEDCIQQVTSSKELLRPAISEIKGSSDEISNRLKQSRKQALLRKDELEAERQAVHQAACKVVNVLNDTMEGLYNY</sequence>
<proteinExistence type="predicted"/>
<reference evidence="3" key="1">
    <citation type="submission" date="2020-06" db="EMBL/GenBank/DDBJ databases">
        <title>WGS assembly of Ceratodon purpureus strain R40.</title>
        <authorList>
            <person name="Carey S.B."/>
            <person name="Jenkins J."/>
            <person name="Shu S."/>
            <person name="Lovell J.T."/>
            <person name="Sreedasyam A."/>
            <person name="Maumus F."/>
            <person name="Tiley G.P."/>
            <person name="Fernandez-Pozo N."/>
            <person name="Barry K."/>
            <person name="Chen C."/>
            <person name="Wang M."/>
            <person name="Lipzen A."/>
            <person name="Daum C."/>
            <person name="Saski C.A."/>
            <person name="Payton A.C."/>
            <person name="Mcbreen J.C."/>
            <person name="Conrad R.E."/>
            <person name="Kollar L.M."/>
            <person name="Olsson S."/>
            <person name="Huttunen S."/>
            <person name="Landis J.B."/>
            <person name="Wickett N.J."/>
            <person name="Johnson M.G."/>
            <person name="Rensing S.A."/>
            <person name="Grimwood J."/>
            <person name="Schmutz J."/>
            <person name="Mcdaniel S.F."/>
        </authorList>
    </citation>
    <scope>NUCLEOTIDE SEQUENCE</scope>
    <source>
        <strain evidence="3">R40</strain>
    </source>
</reference>
<comment type="caution">
    <text evidence="3">The sequence shown here is derived from an EMBL/GenBank/DDBJ whole genome shotgun (WGS) entry which is preliminary data.</text>
</comment>
<feature type="coiled-coil region" evidence="1">
    <location>
        <begin position="92"/>
        <end position="119"/>
    </location>
</feature>
<accession>A0A8T0J3A4</accession>
<evidence type="ECO:0000256" key="2">
    <source>
        <dbReference type="SAM" id="MobiDB-lite"/>
    </source>
</evidence>
<dbReference type="Proteomes" id="UP000822688">
    <property type="component" value="Chromosome 1"/>
</dbReference>
<dbReference type="EMBL" id="CM026421">
    <property type="protein sequence ID" value="KAG0590025.1"/>
    <property type="molecule type" value="Genomic_DNA"/>
</dbReference>
<evidence type="ECO:0000313" key="4">
    <source>
        <dbReference type="Proteomes" id="UP000822688"/>
    </source>
</evidence>
<name>A0A8T0J3A4_CERPU</name>